<dbReference type="InterPro" id="IPR001870">
    <property type="entry name" value="B30.2/SPRY"/>
</dbReference>
<name>A0A6A4RRE8_SCOMX</name>
<feature type="domain" description="B box-type" evidence="9">
    <location>
        <begin position="149"/>
        <end position="185"/>
    </location>
</feature>
<dbReference type="InterPro" id="IPR058030">
    <property type="entry name" value="TRIM8/14/16/25/29/45/65_CC"/>
</dbReference>
<comment type="caution">
    <text evidence="11">The sequence shown here is derived from an EMBL/GenBank/DDBJ whole genome shotgun (WGS) entry which is preliminary data.</text>
</comment>
<dbReference type="InterPro" id="IPR043136">
    <property type="entry name" value="B30.2/SPRY_sf"/>
</dbReference>
<dbReference type="CDD" id="cd19769">
    <property type="entry name" value="Bbox2_TRIM16-like"/>
    <property type="match status" value="1"/>
</dbReference>
<dbReference type="Gene3D" id="3.30.40.10">
    <property type="entry name" value="Zinc/RING finger domain, C3HC4 (zinc finger)"/>
    <property type="match status" value="1"/>
</dbReference>
<gene>
    <name evidence="11" type="ORF">F2P81_024830</name>
</gene>
<dbReference type="FunFam" id="2.60.120.920:FF:000004">
    <property type="entry name" value="Butyrophilin subfamily 1 member A1"/>
    <property type="match status" value="1"/>
</dbReference>
<dbReference type="GO" id="GO:0005737">
    <property type="term" value="C:cytoplasm"/>
    <property type="evidence" value="ECO:0007669"/>
    <property type="project" value="UniProtKB-ARBA"/>
</dbReference>
<keyword evidence="4" id="KW-0862">Zinc</keyword>
<evidence type="ECO:0000256" key="7">
    <source>
        <dbReference type="SAM" id="Coils"/>
    </source>
</evidence>
<dbReference type="GO" id="GO:0008270">
    <property type="term" value="F:zinc ion binding"/>
    <property type="evidence" value="ECO:0007669"/>
    <property type="project" value="UniProtKB-KW"/>
</dbReference>
<evidence type="ECO:0000256" key="4">
    <source>
        <dbReference type="ARBA" id="ARBA00022833"/>
    </source>
</evidence>
<dbReference type="InterPro" id="IPR003879">
    <property type="entry name" value="Butyrophylin_SPRY"/>
</dbReference>
<dbReference type="SMART" id="SM00449">
    <property type="entry name" value="SPRY"/>
    <property type="match status" value="1"/>
</dbReference>
<dbReference type="InterPro" id="IPR003877">
    <property type="entry name" value="SPRY_dom"/>
</dbReference>
<dbReference type="PROSITE" id="PS50089">
    <property type="entry name" value="ZF_RING_2"/>
    <property type="match status" value="1"/>
</dbReference>
<organism evidence="11 12">
    <name type="scientific">Scophthalmus maximus</name>
    <name type="common">Turbot</name>
    <name type="synonym">Psetta maxima</name>
    <dbReference type="NCBI Taxonomy" id="52904"/>
    <lineage>
        <taxon>Eukaryota</taxon>
        <taxon>Metazoa</taxon>
        <taxon>Chordata</taxon>
        <taxon>Craniata</taxon>
        <taxon>Vertebrata</taxon>
        <taxon>Euteleostomi</taxon>
        <taxon>Actinopterygii</taxon>
        <taxon>Neopterygii</taxon>
        <taxon>Teleostei</taxon>
        <taxon>Neoteleostei</taxon>
        <taxon>Acanthomorphata</taxon>
        <taxon>Carangaria</taxon>
        <taxon>Pleuronectiformes</taxon>
        <taxon>Pleuronectoidei</taxon>
        <taxon>Scophthalmidae</taxon>
        <taxon>Scophthalmus</taxon>
    </lineage>
</organism>
<sequence length="560" mass="63822">MAASGSLLSGDQFVCSICLDVFTDPVATPCGHNFCMKCISQHWAVNIPCKCPVCKEVFYTRPELRVNTLISQMADQVRQEGERKNLEVPRATAEDVPCDICTGTKGKALKSCLVCLASYCESHLEPHLTAQGLRNHQLVRPVKDLLGRMCVKHDKPMELFCRMDQTYVCLLCMICEHRSHDVVPMKNQYEERKAELDKTEAEVQQMIQRRRMMIGQLKHSLEVSEENANREKEEALRVFTALREHVDRRLAEFNETISDKQRPLETQAKALISELEQEVVDLVKRSDELGKLLCSEDHLHFLQSVSSLPEAPPTKNWKDISVCQPSYKGTLQIFVAELQTMLFEEVKKFFEAELKRAQQYAANVTLDPDTANPWLVVSEDKKQVKFGRVSKNLPDNPKRFSFYASVFGKQSFTSGRFYFEVQVEGKTKWDLGVARESVNRKGQIMLNPQNGYWTISLKKENQCTAFAESRIHLSLNHLPKKVGVFVDYEEGLVSFYDVDAVALIYSFTGCSFNETLHPFLNPCSSDGGKNSAPLIICQVQNPKLPRLPLFRTMRNKLSEM</sequence>
<evidence type="ECO:0000313" key="11">
    <source>
        <dbReference type="EMBL" id="KAF0022849.1"/>
    </source>
</evidence>
<dbReference type="SMART" id="SM00589">
    <property type="entry name" value="PRY"/>
    <property type="match status" value="1"/>
</dbReference>
<proteinExistence type="predicted"/>
<feature type="domain" description="RING-type" evidence="8">
    <location>
        <begin position="15"/>
        <end position="55"/>
    </location>
</feature>
<dbReference type="PROSITE" id="PS50188">
    <property type="entry name" value="B302_SPRY"/>
    <property type="match status" value="1"/>
</dbReference>
<dbReference type="AlphaFoldDB" id="A0A6A4RRE8"/>
<dbReference type="InterPro" id="IPR027370">
    <property type="entry name" value="Znf-RING_euk"/>
</dbReference>
<keyword evidence="1" id="KW-0399">Innate immunity</keyword>
<reference evidence="11 12" key="1">
    <citation type="submission" date="2019-06" db="EMBL/GenBank/DDBJ databases">
        <title>Draft genomes of female and male turbot (Scophthalmus maximus).</title>
        <authorList>
            <person name="Xu H."/>
            <person name="Xu X.-W."/>
            <person name="Shao C."/>
            <person name="Chen S."/>
        </authorList>
    </citation>
    <scope>NUCLEOTIDE SEQUENCE [LARGE SCALE GENOMIC DNA]</scope>
    <source>
        <strain evidence="11">Ysfricsl-2016a</strain>
        <tissue evidence="11">Blood</tissue>
    </source>
</reference>
<dbReference type="PROSITE" id="PS00518">
    <property type="entry name" value="ZF_RING_1"/>
    <property type="match status" value="1"/>
</dbReference>
<evidence type="ECO:0000259" key="8">
    <source>
        <dbReference type="PROSITE" id="PS50089"/>
    </source>
</evidence>
<dbReference type="CDD" id="cd13733">
    <property type="entry name" value="SPRY_PRY_C-I_1"/>
    <property type="match status" value="1"/>
</dbReference>
<dbReference type="Proteomes" id="UP000438429">
    <property type="component" value="Unassembled WGS sequence"/>
</dbReference>
<feature type="coiled-coil region" evidence="7">
    <location>
        <begin position="265"/>
        <end position="292"/>
    </location>
</feature>
<evidence type="ECO:0000313" key="12">
    <source>
        <dbReference type="Proteomes" id="UP000438429"/>
    </source>
</evidence>
<feature type="domain" description="B30.2/SPRY" evidence="10">
    <location>
        <begin position="344"/>
        <end position="543"/>
    </location>
</feature>
<evidence type="ECO:0000259" key="10">
    <source>
        <dbReference type="PROSITE" id="PS50188"/>
    </source>
</evidence>
<dbReference type="InterPro" id="IPR017907">
    <property type="entry name" value="Znf_RING_CS"/>
</dbReference>
<dbReference type="SUPFAM" id="SSF49899">
    <property type="entry name" value="Concanavalin A-like lectins/glucanases"/>
    <property type="match status" value="1"/>
</dbReference>
<dbReference type="GO" id="GO:0045087">
    <property type="term" value="P:innate immune response"/>
    <property type="evidence" value="ECO:0007669"/>
    <property type="project" value="UniProtKB-KW"/>
</dbReference>
<keyword evidence="7" id="KW-0175">Coiled coil</keyword>
<keyword evidence="3 6" id="KW-0863">Zinc-finger</keyword>
<protein>
    <recommendedName>
        <fullName evidence="13">E3 ubiquitin-protein ligase TRIM39-like</fullName>
    </recommendedName>
</protein>
<dbReference type="InterPro" id="IPR006574">
    <property type="entry name" value="PRY"/>
</dbReference>
<dbReference type="InterPro" id="IPR000315">
    <property type="entry name" value="Znf_B-box"/>
</dbReference>
<evidence type="ECO:0000256" key="1">
    <source>
        <dbReference type="ARBA" id="ARBA00022588"/>
    </source>
</evidence>
<dbReference type="PANTHER" id="PTHR25465">
    <property type="entry name" value="B-BOX DOMAIN CONTAINING"/>
    <property type="match status" value="1"/>
</dbReference>
<dbReference type="Gene3D" id="3.30.160.60">
    <property type="entry name" value="Classic Zinc Finger"/>
    <property type="match status" value="1"/>
</dbReference>
<dbReference type="Pfam" id="PF13765">
    <property type="entry name" value="PRY"/>
    <property type="match status" value="1"/>
</dbReference>
<dbReference type="PROSITE" id="PS50119">
    <property type="entry name" value="ZF_BBOX"/>
    <property type="match status" value="1"/>
</dbReference>
<keyword evidence="5" id="KW-0391">Immunity</keyword>
<evidence type="ECO:0008006" key="13">
    <source>
        <dbReference type="Google" id="ProtNLM"/>
    </source>
</evidence>
<dbReference type="Gene3D" id="4.10.830.40">
    <property type="match status" value="1"/>
</dbReference>
<keyword evidence="2" id="KW-0479">Metal-binding</keyword>
<dbReference type="InterPro" id="IPR051051">
    <property type="entry name" value="E3_ubiq-ligase_TRIM/RNF"/>
</dbReference>
<accession>A0A6A4RRE8</accession>
<dbReference type="InterPro" id="IPR013320">
    <property type="entry name" value="ConA-like_dom_sf"/>
</dbReference>
<evidence type="ECO:0000256" key="6">
    <source>
        <dbReference type="PROSITE-ProRule" id="PRU00024"/>
    </source>
</evidence>
<evidence type="ECO:0000256" key="2">
    <source>
        <dbReference type="ARBA" id="ARBA00022723"/>
    </source>
</evidence>
<dbReference type="Pfam" id="PF00622">
    <property type="entry name" value="SPRY"/>
    <property type="match status" value="1"/>
</dbReference>
<dbReference type="Pfam" id="PF25600">
    <property type="entry name" value="TRIM_CC"/>
    <property type="match status" value="1"/>
</dbReference>
<dbReference type="SMART" id="SM00184">
    <property type="entry name" value="RING"/>
    <property type="match status" value="1"/>
</dbReference>
<feature type="coiled-coil region" evidence="7">
    <location>
        <begin position="186"/>
        <end position="234"/>
    </location>
</feature>
<dbReference type="SUPFAM" id="SSF57845">
    <property type="entry name" value="B-box zinc-binding domain"/>
    <property type="match status" value="1"/>
</dbReference>
<dbReference type="InterPro" id="IPR001841">
    <property type="entry name" value="Znf_RING"/>
</dbReference>
<dbReference type="PANTHER" id="PTHR25465:SF49">
    <property type="entry name" value="BLOODTHIRSTY-RELATED GENE FAMILY, MEMBER 1-RELATED"/>
    <property type="match status" value="1"/>
</dbReference>
<dbReference type="Pfam" id="PF13445">
    <property type="entry name" value="zf-RING_UBOX"/>
    <property type="match status" value="1"/>
</dbReference>
<dbReference type="PRINTS" id="PR01407">
    <property type="entry name" value="BUTYPHLNCDUF"/>
</dbReference>
<dbReference type="Gene3D" id="2.60.120.920">
    <property type="match status" value="1"/>
</dbReference>
<dbReference type="EMBL" id="VEVO01000023">
    <property type="protein sequence ID" value="KAF0022849.1"/>
    <property type="molecule type" value="Genomic_DNA"/>
</dbReference>
<evidence type="ECO:0000256" key="5">
    <source>
        <dbReference type="ARBA" id="ARBA00022859"/>
    </source>
</evidence>
<dbReference type="SMART" id="SM00336">
    <property type="entry name" value="BBOX"/>
    <property type="match status" value="1"/>
</dbReference>
<dbReference type="InterPro" id="IPR013083">
    <property type="entry name" value="Znf_RING/FYVE/PHD"/>
</dbReference>
<evidence type="ECO:0000259" key="9">
    <source>
        <dbReference type="PROSITE" id="PS50119"/>
    </source>
</evidence>
<evidence type="ECO:0000256" key="3">
    <source>
        <dbReference type="ARBA" id="ARBA00022771"/>
    </source>
</evidence>
<dbReference type="Pfam" id="PF00643">
    <property type="entry name" value="zf-B_box"/>
    <property type="match status" value="1"/>
</dbReference>
<dbReference type="SUPFAM" id="SSF57850">
    <property type="entry name" value="RING/U-box"/>
    <property type="match status" value="1"/>
</dbReference>